<keyword evidence="1" id="KW-0472">Membrane</keyword>
<feature type="transmembrane region" description="Helical" evidence="1">
    <location>
        <begin position="99"/>
        <end position="120"/>
    </location>
</feature>
<gene>
    <name evidence="2" type="ORF">SAMN04490239_3451</name>
</gene>
<dbReference type="AlphaFoldDB" id="A0A1H4R2L4"/>
<evidence type="ECO:0000256" key="1">
    <source>
        <dbReference type="SAM" id="Phobius"/>
    </source>
</evidence>
<dbReference type="EMBL" id="FNSV01000005">
    <property type="protein sequence ID" value="SEC26056.1"/>
    <property type="molecule type" value="Genomic_DNA"/>
</dbReference>
<feature type="transmembrane region" description="Helical" evidence="1">
    <location>
        <begin position="40"/>
        <end position="59"/>
    </location>
</feature>
<name>A0A1H4R2L4_9NOCA</name>
<dbReference type="RefSeq" id="WP_072937460.1">
    <property type="nucleotide sequence ID" value="NZ_FNSV01000005.1"/>
</dbReference>
<keyword evidence="3" id="KW-1185">Reference proteome</keyword>
<dbReference type="OrthoDB" id="4485778at2"/>
<protein>
    <recommendedName>
        <fullName evidence="4">Fluoride ion transporter CrcB</fullName>
    </recommendedName>
</protein>
<dbReference type="Proteomes" id="UP000183561">
    <property type="component" value="Unassembled WGS sequence"/>
</dbReference>
<sequence>MNASTSINYVLWVAAGGAVGALVHYLAVTVAGPRIGAGRVALPLNSCACMLLGIMVASGPSGHGYPFFAVGVLGSVAPFTAVAEQALDRTRPRYRLRTMLLAMWMGLAGVSMAIVGYILADAGSIAFEKVPGSLR</sequence>
<feature type="transmembrane region" description="Helical" evidence="1">
    <location>
        <begin position="65"/>
        <end position="87"/>
    </location>
</feature>
<organism evidence="2 3">
    <name type="scientific">Rhodococcus koreensis</name>
    <dbReference type="NCBI Taxonomy" id="99653"/>
    <lineage>
        <taxon>Bacteria</taxon>
        <taxon>Bacillati</taxon>
        <taxon>Actinomycetota</taxon>
        <taxon>Actinomycetes</taxon>
        <taxon>Mycobacteriales</taxon>
        <taxon>Nocardiaceae</taxon>
        <taxon>Rhodococcus</taxon>
    </lineage>
</organism>
<evidence type="ECO:0000313" key="2">
    <source>
        <dbReference type="EMBL" id="SEC26056.1"/>
    </source>
</evidence>
<accession>A0A1H4R2L4</accession>
<evidence type="ECO:0008006" key="4">
    <source>
        <dbReference type="Google" id="ProtNLM"/>
    </source>
</evidence>
<evidence type="ECO:0000313" key="3">
    <source>
        <dbReference type="Proteomes" id="UP000183561"/>
    </source>
</evidence>
<keyword evidence="1" id="KW-1133">Transmembrane helix</keyword>
<keyword evidence="1" id="KW-0812">Transmembrane</keyword>
<feature type="transmembrane region" description="Helical" evidence="1">
    <location>
        <begin position="6"/>
        <end position="28"/>
    </location>
</feature>
<proteinExistence type="predicted"/>
<reference evidence="3" key="1">
    <citation type="submission" date="2016-10" db="EMBL/GenBank/DDBJ databases">
        <authorList>
            <person name="Varghese N."/>
            <person name="Submissions S."/>
        </authorList>
    </citation>
    <scope>NUCLEOTIDE SEQUENCE [LARGE SCALE GENOMIC DNA]</scope>
    <source>
        <strain evidence="3">DSM 44498</strain>
    </source>
</reference>